<proteinExistence type="predicted"/>
<dbReference type="EMBL" id="BKCJ010065222">
    <property type="protein sequence ID" value="GEW59750.1"/>
    <property type="molecule type" value="Genomic_DNA"/>
</dbReference>
<accession>A0A699GVA2</accession>
<reference evidence="1" key="1">
    <citation type="journal article" date="2019" name="Sci. Rep.">
        <title>Draft genome of Tanacetum cinerariifolium, the natural source of mosquito coil.</title>
        <authorList>
            <person name="Yamashiro T."/>
            <person name="Shiraishi A."/>
            <person name="Satake H."/>
            <person name="Nakayama K."/>
        </authorList>
    </citation>
    <scope>NUCLEOTIDE SEQUENCE</scope>
</reference>
<name>A0A699GVA2_TANCI</name>
<gene>
    <name evidence="1" type="ORF">Tci_231726</name>
</gene>
<evidence type="ECO:0000313" key="1">
    <source>
        <dbReference type="EMBL" id="GEW59750.1"/>
    </source>
</evidence>
<protein>
    <submittedName>
        <fullName evidence="1">Uncharacterized protein</fullName>
    </submittedName>
</protein>
<dbReference type="AlphaFoldDB" id="A0A699GVA2"/>
<sequence length="181" mass="18986">MGLVAGKDDVDLLVRVDDLAVDLGVGVEELTSSVGLAVLTVEREVGVDDLVSLEGMFEVGLEVVLELVLVVELDIGLVAKLDIGLDDAANVGRPIIVVGLPARLAGLPLEETRLDPGPPEEEGLRSPLLVLFNLGDDIGCLDTMLFLPVAPGWIIVRNVVLNDGDGGMKGEGGGEGWESLW</sequence>
<comment type="caution">
    <text evidence="1">The sequence shown here is derived from an EMBL/GenBank/DDBJ whole genome shotgun (WGS) entry which is preliminary data.</text>
</comment>
<organism evidence="1">
    <name type="scientific">Tanacetum cinerariifolium</name>
    <name type="common">Dalmatian daisy</name>
    <name type="synonym">Chrysanthemum cinerariifolium</name>
    <dbReference type="NCBI Taxonomy" id="118510"/>
    <lineage>
        <taxon>Eukaryota</taxon>
        <taxon>Viridiplantae</taxon>
        <taxon>Streptophyta</taxon>
        <taxon>Embryophyta</taxon>
        <taxon>Tracheophyta</taxon>
        <taxon>Spermatophyta</taxon>
        <taxon>Magnoliopsida</taxon>
        <taxon>eudicotyledons</taxon>
        <taxon>Gunneridae</taxon>
        <taxon>Pentapetalae</taxon>
        <taxon>asterids</taxon>
        <taxon>campanulids</taxon>
        <taxon>Asterales</taxon>
        <taxon>Asteraceae</taxon>
        <taxon>Asteroideae</taxon>
        <taxon>Anthemideae</taxon>
        <taxon>Anthemidinae</taxon>
        <taxon>Tanacetum</taxon>
    </lineage>
</organism>